<dbReference type="EMBL" id="VSSQ01133800">
    <property type="protein sequence ID" value="MPN59607.1"/>
    <property type="molecule type" value="Genomic_DNA"/>
</dbReference>
<reference evidence="1" key="1">
    <citation type="submission" date="2019-08" db="EMBL/GenBank/DDBJ databases">
        <authorList>
            <person name="Kucharzyk K."/>
            <person name="Murdoch R.W."/>
            <person name="Higgins S."/>
            <person name="Loffler F."/>
        </authorList>
    </citation>
    <scope>NUCLEOTIDE SEQUENCE</scope>
</reference>
<name>A0A645J889_9ZZZZ</name>
<gene>
    <name evidence="1" type="ORF">SDC9_207328</name>
</gene>
<accession>A0A645J889</accession>
<protein>
    <submittedName>
        <fullName evidence="1">Uncharacterized protein</fullName>
    </submittedName>
</protein>
<proteinExistence type="predicted"/>
<comment type="caution">
    <text evidence="1">The sequence shown here is derived from an EMBL/GenBank/DDBJ whole genome shotgun (WGS) entry which is preliminary data.</text>
</comment>
<dbReference type="AlphaFoldDB" id="A0A645J889"/>
<evidence type="ECO:0000313" key="1">
    <source>
        <dbReference type="EMBL" id="MPN59607.1"/>
    </source>
</evidence>
<sequence>MLAVTVGSLIEVHKVHVDLFVRDGAVVLGGKVAVRLLQQFQPFDPHFGRAERVHPHHNTGAVVVVVGFAHHIADLLRGLGGHLVNKAAGQAARLIHAVGHFGGAGRHGL</sequence>
<organism evidence="1">
    <name type="scientific">bioreactor metagenome</name>
    <dbReference type="NCBI Taxonomy" id="1076179"/>
    <lineage>
        <taxon>unclassified sequences</taxon>
        <taxon>metagenomes</taxon>
        <taxon>ecological metagenomes</taxon>
    </lineage>
</organism>